<dbReference type="Pfam" id="PF11003">
    <property type="entry name" value="DUF2842"/>
    <property type="match status" value="1"/>
</dbReference>
<evidence type="ECO:0000313" key="2">
    <source>
        <dbReference type="EMBL" id="MCW3797303.1"/>
    </source>
</evidence>
<gene>
    <name evidence="2" type="ORF">OMW55_05720</name>
</gene>
<accession>A0ABT3JE12</accession>
<feature type="transmembrane region" description="Helical" evidence="1">
    <location>
        <begin position="12"/>
        <end position="33"/>
    </location>
</feature>
<dbReference type="Proteomes" id="UP001526246">
    <property type="component" value="Unassembled WGS sequence"/>
</dbReference>
<sequence>MNQELEPRPRPTVGIFMVLGVIAVWALIVASLSPVVGRWPGIAQALFYVIAGFVWVLPLKPVMRWSETGRWRGERRRP</sequence>
<dbReference type="RefSeq" id="WP_264881497.1">
    <property type="nucleotide sequence ID" value="NZ_JAPDOB010000001.1"/>
</dbReference>
<evidence type="ECO:0000256" key="1">
    <source>
        <dbReference type="SAM" id="Phobius"/>
    </source>
</evidence>
<evidence type="ECO:0000313" key="3">
    <source>
        <dbReference type="Proteomes" id="UP001526246"/>
    </source>
</evidence>
<organism evidence="2 3">
    <name type="scientific">Sphingomonas arvum</name>
    <dbReference type="NCBI Taxonomy" id="2992113"/>
    <lineage>
        <taxon>Bacteria</taxon>
        <taxon>Pseudomonadati</taxon>
        <taxon>Pseudomonadota</taxon>
        <taxon>Alphaproteobacteria</taxon>
        <taxon>Sphingomonadales</taxon>
        <taxon>Sphingomonadaceae</taxon>
        <taxon>Sphingomonas</taxon>
    </lineage>
</organism>
<protein>
    <submittedName>
        <fullName evidence="2">DUF2842 domain-containing protein</fullName>
    </submittedName>
</protein>
<proteinExistence type="predicted"/>
<comment type="caution">
    <text evidence="2">The sequence shown here is derived from an EMBL/GenBank/DDBJ whole genome shotgun (WGS) entry which is preliminary data.</text>
</comment>
<keyword evidence="1" id="KW-0812">Transmembrane</keyword>
<keyword evidence="3" id="KW-1185">Reference proteome</keyword>
<keyword evidence="1" id="KW-0472">Membrane</keyword>
<reference evidence="2 3" key="1">
    <citation type="submission" date="2022-10" db="EMBL/GenBank/DDBJ databases">
        <title>Sphingomonas sp.</title>
        <authorList>
            <person name="Jin C."/>
        </authorList>
    </citation>
    <scope>NUCLEOTIDE SEQUENCE [LARGE SCALE GENOMIC DNA]</scope>
    <source>
        <strain evidence="2 3">BN140010</strain>
    </source>
</reference>
<dbReference type="InterPro" id="IPR021265">
    <property type="entry name" value="DUF2842"/>
</dbReference>
<dbReference type="EMBL" id="JAPDOB010000001">
    <property type="protein sequence ID" value="MCW3797303.1"/>
    <property type="molecule type" value="Genomic_DNA"/>
</dbReference>
<keyword evidence="1" id="KW-1133">Transmembrane helix</keyword>
<name>A0ABT3JE12_9SPHN</name>
<feature type="transmembrane region" description="Helical" evidence="1">
    <location>
        <begin position="39"/>
        <end position="57"/>
    </location>
</feature>